<reference evidence="1" key="1">
    <citation type="submission" date="2018-11" db="EMBL/GenBank/DDBJ databases">
        <authorList>
            <consortium name="Genoscope - CEA"/>
            <person name="William W."/>
        </authorList>
    </citation>
    <scope>NUCLEOTIDE SEQUENCE</scope>
</reference>
<dbReference type="AlphaFoldDB" id="A0A3P6BP69"/>
<dbReference type="PANTHER" id="PTHR33116">
    <property type="entry name" value="REVERSE TRANSCRIPTASE ZINC-BINDING DOMAIN-CONTAINING PROTEIN-RELATED-RELATED"/>
    <property type="match status" value="1"/>
</dbReference>
<name>A0A3P6BP69_BRACM</name>
<proteinExistence type="predicted"/>
<sequence>MIQSVLSAVPSFAMTCFELPISLCKRIQSVLTRFWWDSKDGERKICWIAWDELTLPKSMRGLGFRDIRAFNHALLAKIGWKLLTKPDCLLARVLLGKYCHNTSFLKANARQAISHGWRGILAGRDLLLQHLGKAIGDGESTNLWSDSWIKPDTKLKPIGPVFFQDKDLMIADILTRESKEWNKARIANLFPELASHILSLRPSILGAKDTFTWPLHKTGNYTVKSGYYSTQTAKHQSANLLSTSGTP</sequence>
<dbReference type="PANTHER" id="PTHR33116:SF86">
    <property type="entry name" value="REVERSE TRANSCRIPTASE DOMAIN-CONTAINING PROTEIN"/>
    <property type="match status" value="1"/>
</dbReference>
<organism evidence="1">
    <name type="scientific">Brassica campestris</name>
    <name type="common">Field mustard</name>
    <dbReference type="NCBI Taxonomy" id="3711"/>
    <lineage>
        <taxon>Eukaryota</taxon>
        <taxon>Viridiplantae</taxon>
        <taxon>Streptophyta</taxon>
        <taxon>Embryophyta</taxon>
        <taxon>Tracheophyta</taxon>
        <taxon>Spermatophyta</taxon>
        <taxon>Magnoliopsida</taxon>
        <taxon>eudicotyledons</taxon>
        <taxon>Gunneridae</taxon>
        <taxon>Pentapetalae</taxon>
        <taxon>rosids</taxon>
        <taxon>malvids</taxon>
        <taxon>Brassicales</taxon>
        <taxon>Brassicaceae</taxon>
        <taxon>Brassiceae</taxon>
        <taxon>Brassica</taxon>
    </lineage>
</organism>
<accession>A0A3P6BP69</accession>
<dbReference type="EMBL" id="LR031575">
    <property type="protein sequence ID" value="VDD04396.1"/>
    <property type="molecule type" value="Genomic_DNA"/>
</dbReference>
<evidence type="ECO:0000313" key="1">
    <source>
        <dbReference type="EMBL" id="VDD04396.1"/>
    </source>
</evidence>
<evidence type="ECO:0008006" key="2">
    <source>
        <dbReference type="Google" id="ProtNLM"/>
    </source>
</evidence>
<gene>
    <name evidence="1" type="ORF">BRAA08T33531Z</name>
</gene>
<protein>
    <recommendedName>
        <fullName evidence="2">Reverse transcriptase zinc-binding domain-containing protein</fullName>
    </recommendedName>
</protein>